<dbReference type="EMBL" id="CP003350">
    <property type="protein sequence ID" value="AFC84729.1"/>
    <property type="molecule type" value="Genomic_DNA"/>
</dbReference>
<keyword evidence="1" id="KW-0812">Transmembrane</keyword>
<feature type="transmembrane region" description="Helical" evidence="1">
    <location>
        <begin position="204"/>
        <end position="231"/>
    </location>
</feature>
<evidence type="ECO:0000313" key="3">
    <source>
        <dbReference type="Proteomes" id="UP000005234"/>
    </source>
</evidence>
<keyword evidence="1" id="KW-1133">Transmembrane helix</keyword>
<feature type="transmembrane region" description="Helical" evidence="1">
    <location>
        <begin position="33"/>
        <end position="53"/>
    </location>
</feature>
<dbReference type="HOGENOM" id="CLU_692139_0_0_6"/>
<evidence type="ECO:0000313" key="2">
    <source>
        <dbReference type="EMBL" id="AFC84729.1"/>
    </source>
</evidence>
<organism evidence="2 3">
    <name type="scientific">Frateuria aurantia (strain ATCC 33424 / DSM 6220 / KCTC 2777 / LMG 1558 / NBRC 3245 / NCIMB 13370)</name>
    <name type="common">Acetobacter aurantius</name>
    <dbReference type="NCBI Taxonomy" id="767434"/>
    <lineage>
        <taxon>Bacteria</taxon>
        <taxon>Pseudomonadati</taxon>
        <taxon>Pseudomonadota</taxon>
        <taxon>Gammaproteobacteria</taxon>
        <taxon>Lysobacterales</taxon>
        <taxon>Rhodanobacteraceae</taxon>
        <taxon>Frateuria</taxon>
    </lineage>
</organism>
<reference evidence="2" key="1">
    <citation type="submission" date="2012-02" db="EMBL/GenBank/DDBJ databases">
        <title>The complete genome of Frateuria aurantia DSM 6220.</title>
        <authorList>
            <consortium name="US DOE Joint Genome Institute (JGI-PGF)"/>
            <person name="Lucas S."/>
            <person name="Copeland A."/>
            <person name="Lapidus A."/>
            <person name="Glavina del Rio T."/>
            <person name="Dalin E."/>
            <person name="Tice H."/>
            <person name="Bruce D."/>
            <person name="Goodwin L."/>
            <person name="Pitluck S."/>
            <person name="Peters L."/>
            <person name="Ovchinnikova G."/>
            <person name="Teshima H."/>
            <person name="Kyrpides N."/>
            <person name="Mavromatis K."/>
            <person name="Ivanova N."/>
            <person name="Brettin T."/>
            <person name="Detter J.C."/>
            <person name="Han C."/>
            <person name="Larimer F."/>
            <person name="Land M."/>
            <person name="Hauser L."/>
            <person name="Markowitz V."/>
            <person name="Cheng J.-F."/>
            <person name="Hugenholtz P."/>
            <person name="Woyke T."/>
            <person name="Wu D."/>
            <person name="Brambilla E."/>
            <person name="Klenk H.-P."/>
            <person name="Eisen J.A."/>
        </authorList>
    </citation>
    <scope>NUCLEOTIDE SEQUENCE</scope>
    <source>
        <strain evidence="2">DSM 6220</strain>
    </source>
</reference>
<keyword evidence="3" id="KW-1185">Reference proteome</keyword>
<name>H8L1K1_FRAAD</name>
<feature type="transmembrane region" description="Helical" evidence="1">
    <location>
        <begin position="237"/>
        <end position="259"/>
    </location>
</feature>
<protein>
    <submittedName>
        <fullName evidence="2">Uncharacterized protein</fullName>
    </submittedName>
</protein>
<evidence type="ECO:0000256" key="1">
    <source>
        <dbReference type="SAM" id="Phobius"/>
    </source>
</evidence>
<dbReference type="Proteomes" id="UP000005234">
    <property type="component" value="Chromosome"/>
</dbReference>
<sequence>MTAETPASKADAVSLFDEISDLLKWSQDRVGPLTFVGLSIAALLWLDFLKVFALPVGFLSSSSLAALPALFSVVVFLIIAMTLVICLPSMPLWMPLIEGGPSIGTLGRGRFAAEAEKDGAASGFRQLPETEAAVVRRRMLRQWLGFNGGVVMFSLLWVGSLFELSPRPTWFWWLGAVAIGVAMALIMLAWQLKKKLGRWPSIEFALILLGAGLVQGTISLFLIQVLLNVIALQSSRMLVVAAIIYLVVMALIILLQALVAMRIIKGMYRGGLKHVMVSVLLILVAVAAVPQAGARLVSYPLQLATVDGETCQVLTLLPLSSAAPSSYATVQDLNNPGHSVPLNFITHLDGMYYVRPDPWKGAVYAVPEASVGGIGPCRAREEASPIFAALRASDGSPP</sequence>
<feature type="transmembrane region" description="Helical" evidence="1">
    <location>
        <begin position="144"/>
        <end position="164"/>
    </location>
</feature>
<accession>H8L1K1</accession>
<dbReference type="AlphaFoldDB" id="H8L1K1"/>
<feature type="transmembrane region" description="Helical" evidence="1">
    <location>
        <begin position="170"/>
        <end position="192"/>
    </location>
</feature>
<feature type="transmembrane region" description="Helical" evidence="1">
    <location>
        <begin position="271"/>
        <end position="289"/>
    </location>
</feature>
<keyword evidence="1" id="KW-0472">Membrane</keyword>
<proteinExistence type="predicted"/>
<feature type="transmembrane region" description="Helical" evidence="1">
    <location>
        <begin position="65"/>
        <end position="87"/>
    </location>
</feature>
<dbReference type="KEGG" id="fau:Fraau_0232"/>
<gene>
    <name evidence="2" type="ordered locus">Fraau_0232</name>
</gene>